<dbReference type="PANTHER" id="PTHR35005">
    <property type="entry name" value="3-DEHYDRO-SCYLLO-INOSOSE HYDROLASE"/>
    <property type="match status" value="1"/>
</dbReference>
<evidence type="ECO:0000256" key="1">
    <source>
        <dbReference type="ARBA" id="ARBA00001947"/>
    </source>
</evidence>
<reference evidence="6 7" key="1">
    <citation type="submission" date="2007-08" db="EMBL/GenBank/DDBJ databases">
        <authorList>
            <person name="Fulton L."/>
            <person name="Clifton S."/>
            <person name="Fulton B."/>
            <person name="Xu J."/>
            <person name="Minx P."/>
            <person name="Pepin K.H."/>
            <person name="Johnson M."/>
            <person name="Thiruvilangam P."/>
            <person name="Bhonagiri V."/>
            <person name="Nash W.E."/>
            <person name="Mardis E.R."/>
            <person name="Wilson R.K."/>
        </authorList>
    </citation>
    <scope>NUCLEOTIDE SEQUENCE [LARGE SCALE GENOMIC DNA]</scope>
    <source>
        <strain evidence="7">ATCC BAA-613 / DSM 15670 / CCUG 46953 / JCM 12243 / WAL 16351</strain>
    </source>
</reference>
<evidence type="ECO:0008006" key="8">
    <source>
        <dbReference type="Google" id="ProtNLM"/>
    </source>
</evidence>
<dbReference type="SUPFAM" id="SSF102215">
    <property type="entry name" value="Creatininase"/>
    <property type="match status" value="1"/>
</dbReference>
<dbReference type="EMBL" id="ABCC02000039">
    <property type="protein sequence ID" value="EDP14362.1"/>
    <property type="molecule type" value="Genomic_DNA"/>
</dbReference>
<dbReference type="eggNOG" id="COG1402">
    <property type="taxonomic scope" value="Bacteria"/>
</dbReference>
<accession>A8RXN5</accession>
<comment type="similarity">
    <text evidence="5">Belongs to the creatininase superfamily.</text>
</comment>
<dbReference type="Gene3D" id="3.40.50.10310">
    <property type="entry name" value="Creatininase"/>
    <property type="match status" value="1"/>
</dbReference>
<gene>
    <name evidence="6" type="ORF">CLOBOL_04904</name>
</gene>
<evidence type="ECO:0000313" key="7">
    <source>
        <dbReference type="Proteomes" id="UP000005396"/>
    </source>
</evidence>
<protein>
    <recommendedName>
        <fullName evidence="8">Creatininase family protein</fullName>
    </recommendedName>
</protein>
<evidence type="ECO:0000256" key="2">
    <source>
        <dbReference type="ARBA" id="ARBA00022723"/>
    </source>
</evidence>
<comment type="cofactor">
    <cofactor evidence="1">
        <name>Zn(2+)</name>
        <dbReference type="ChEBI" id="CHEBI:29105"/>
    </cofactor>
</comment>
<reference evidence="6 7" key="2">
    <citation type="submission" date="2007-09" db="EMBL/GenBank/DDBJ databases">
        <title>Draft genome sequence of Clostridium bolteae (ATCC BAA-613).</title>
        <authorList>
            <person name="Sudarsanam P."/>
            <person name="Ley R."/>
            <person name="Guruge J."/>
            <person name="Turnbaugh P.J."/>
            <person name="Mahowald M."/>
            <person name="Liep D."/>
            <person name="Gordon J."/>
        </authorList>
    </citation>
    <scope>NUCLEOTIDE SEQUENCE [LARGE SCALE GENOMIC DNA]</scope>
    <source>
        <strain evidence="7">ATCC BAA-613 / DSM 15670 / CCUG 46953 / JCM 12243 / WAL 16351</strain>
    </source>
</reference>
<proteinExistence type="inferred from homology"/>
<evidence type="ECO:0000313" key="6">
    <source>
        <dbReference type="EMBL" id="EDP14362.1"/>
    </source>
</evidence>
<dbReference type="PaxDb" id="411902-CLOBOL_04904"/>
<dbReference type="GO" id="GO:0016811">
    <property type="term" value="F:hydrolase activity, acting on carbon-nitrogen (but not peptide) bonds, in linear amides"/>
    <property type="evidence" value="ECO:0007669"/>
    <property type="project" value="TreeGrafter"/>
</dbReference>
<dbReference type="InterPro" id="IPR024087">
    <property type="entry name" value="Creatininase-like_sf"/>
</dbReference>
<dbReference type="Pfam" id="PF02633">
    <property type="entry name" value="Creatininase"/>
    <property type="match status" value="1"/>
</dbReference>
<dbReference type="GO" id="GO:0046872">
    <property type="term" value="F:metal ion binding"/>
    <property type="evidence" value="ECO:0007669"/>
    <property type="project" value="UniProtKB-KW"/>
</dbReference>
<comment type="caution">
    <text evidence="6">The sequence shown here is derived from an EMBL/GenBank/DDBJ whole genome shotgun (WGS) entry which is preliminary data.</text>
</comment>
<evidence type="ECO:0000256" key="4">
    <source>
        <dbReference type="ARBA" id="ARBA00022833"/>
    </source>
</evidence>
<dbReference type="HOGENOM" id="CLU_055029_2_1_9"/>
<keyword evidence="3" id="KW-0378">Hydrolase</keyword>
<dbReference type="PANTHER" id="PTHR35005:SF1">
    <property type="entry name" value="2-AMINO-5-FORMYLAMINO-6-RIBOSYLAMINOPYRIMIDIN-4(3H)-ONE 5'-MONOPHOSPHATE DEFORMYLASE"/>
    <property type="match status" value="1"/>
</dbReference>
<dbReference type="InterPro" id="IPR003785">
    <property type="entry name" value="Creatininase/forma_Hydrolase"/>
</dbReference>
<sequence length="281" mass="30906">MRKCGLKNNQEVIHMIRNYRDLTRLEMEQVNKDETIVLIPLGALEQHGNQAPLGTDDIIAEAMTDYIRRELEGEPSSEDSDFPMLVFPVIPVGLSTEHRNFCGSITLKPDTYYHMLYDISTSLVHHGFKKLAFLVCHGGNAPIVQVLSRELRSEFGISPFILSSGAFSHPDVTATISEGNIWDFHGGEMETSMVMAVDPSLVKLDTSEAGIPIAFKDNQALRPYGNVSIGWVSEDWKTADGKPIGIGGDPSGATAEKGRIILETSAKVLVPGLREIRAWKG</sequence>
<keyword evidence="2" id="KW-0479">Metal-binding</keyword>
<dbReference type="GO" id="GO:0009231">
    <property type="term" value="P:riboflavin biosynthetic process"/>
    <property type="evidence" value="ECO:0007669"/>
    <property type="project" value="TreeGrafter"/>
</dbReference>
<name>A8RXN5_ENTBW</name>
<evidence type="ECO:0000256" key="5">
    <source>
        <dbReference type="ARBA" id="ARBA00024029"/>
    </source>
</evidence>
<organism evidence="6 7">
    <name type="scientific">Enterocloster bolteae (strain ATCC BAA-613 / DSM 15670 / CCUG 46953 / JCM 12243 / WAL 16351)</name>
    <name type="common">Clostridium bolteae</name>
    <dbReference type="NCBI Taxonomy" id="411902"/>
    <lineage>
        <taxon>Bacteria</taxon>
        <taxon>Bacillati</taxon>
        <taxon>Bacillota</taxon>
        <taxon>Clostridia</taxon>
        <taxon>Lachnospirales</taxon>
        <taxon>Lachnospiraceae</taxon>
        <taxon>Enterocloster</taxon>
    </lineage>
</organism>
<dbReference type="AlphaFoldDB" id="A8RXN5"/>
<dbReference type="Proteomes" id="UP000005396">
    <property type="component" value="Unassembled WGS sequence"/>
</dbReference>
<evidence type="ECO:0000256" key="3">
    <source>
        <dbReference type="ARBA" id="ARBA00022801"/>
    </source>
</evidence>
<keyword evidence="4" id="KW-0862">Zinc</keyword>